<reference evidence="1 2" key="1">
    <citation type="journal article" date="2016" name="Syst. Appl. Microbiol.">
        <title>Pararhizobium polonicum sp. nov. isolated from tumors on stone fruit rootstocks.</title>
        <authorList>
            <person name="Pulawska J."/>
            <person name="Kuzmanovic N."/>
            <person name="Willems A."/>
            <person name="Pothier J.F."/>
        </authorList>
    </citation>
    <scope>NUCLEOTIDE SEQUENCE [LARGE SCALE GENOMIC DNA]</scope>
    <source>
        <strain evidence="1 2">F5.1</strain>
    </source>
</reference>
<dbReference type="AlphaFoldDB" id="A0A1C7P2X1"/>
<evidence type="ECO:0000313" key="1">
    <source>
        <dbReference type="EMBL" id="OBZ95620.1"/>
    </source>
</evidence>
<dbReference type="EMBL" id="LGLV01000006">
    <property type="protein sequence ID" value="OBZ95620.1"/>
    <property type="molecule type" value="Genomic_DNA"/>
</dbReference>
<dbReference type="Proteomes" id="UP000093111">
    <property type="component" value="Unassembled WGS sequence"/>
</dbReference>
<keyword evidence="2" id="KW-1185">Reference proteome</keyword>
<comment type="caution">
    <text evidence="1">The sequence shown here is derived from an EMBL/GenBank/DDBJ whole genome shotgun (WGS) entry which is preliminary data.</text>
</comment>
<gene>
    <name evidence="1" type="ORF">ADU59_09525</name>
</gene>
<organism evidence="1 2">
    <name type="scientific">Pararhizobium polonicum</name>
    <dbReference type="NCBI Taxonomy" id="1612624"/>
    <lineage>
        <taxon>Bacteria</taxon>
        <taxon>Pseudomonadati</taxon>
        <taxon>Pseudomonadota</taxon>
        <taxon>Alphaproteobacteria</taxon>
        <taxon>Hyphomicrobiales</taxon>
        <taxon>Rhizobiaceae</taxon>
        <taxon>Rhizobium/Agrobacterium group</taxon>
        <taxon>Pararhizobium</taxon>
    </lineage>
</organism>
<sequence>MDELASVSAAEQLTMAADLTAIHAVEPNPPADRKSIDWKLLIDLEVNSCEEAVEKIKWSATQATGTRRRDR</sequence>
<proteinExistence type="predicted"/>
<dbReference type="Gene3D" id="3.90.350.10">
    <property type="entry name" value="Transposase Inhibitor Protein From Tn5, Chain A, domain 1"/>
    <property type="match status" value="1"/>
</dbReference>
<name>A0A1C7P2X1_9HYPH</name>
<evidence type="ECO:0000313" key="2">
    <source>
        <dbReference type="Proteomes" id="UP000093111"/>
    </source>
</evidence>
<accession>A0A1C7P2X1</accession>
<dbReference type="STRING" id="1612624.ADU59_09525"/>
<protein>
    <submittedName>
        <fullName evidence="1">Uncharacterized protein</fullName>
    </submittedName>
</protein>